<feature type="domain" description="HTH tetR-type" evidence="3">
    <location>
        <begin position="9"/>
        <end position="69"/>
    </location>
</feature>
<dbReference type="PRINTS" id="PR00455">
    <property type="entry name" value="HTHTETR"/>
</dbReference>
<dbReference type="InterPro" id="IPR001647">
    <property type="entry name" value="HTH_TetR"/>
</dbReference>
<evidence type="ECO:0000256" key="1">
    <source>
        <dbReference type="ARBA" id="ARBA00023125"/>
    </source>
</evidence>
<evidence type="ECO:0000259" key="3">
    <source>
        <dbReference type="PROSITE" id="PS50977"/>
    </source>
</evidence>
<evidence type="ECO:0000313" key="5">
    <source>
        <dbReference type="Proteomes" id="UP001597120"/>
    </source>
</evidence>
<dbReference type="Pfam" id="PF00440">
    <property type="entry name" value="TetR_N"/>
    <property type="match status" value="1"/>
</dbReference>
<gene>
    <name evidence="4" type="ORF">ACFQ03_03420</name>
</gene>
<dbReference type="SUPFAM" id="SSF48498">
    <property type="entry name" value="Tetracyclin repressor-like, C-terminal domain"/>
    <property type="match status" value="1"/>
</dbReference>
<accession>A0ABW3D429</accession>
<dbReference type="InterPro" id="IPR049149">
    <property type="entry name" value="TetR/AcrR_C"/>
</dbReference>
<dbReference type="InterPro" id="IPR050624">
    <property type="entry name" value="HTH-type_Tx_Regulator"/>
</dbReference>
<dbReference type="Proteomes" id="UP001597120">
    <property type="component" value="Unassembled WGS sequence"/>
</dbReference>
<evidence type="ECO:0000256" key="2">
    <source>
        <dbReference type="PROSITE-ProRule" id="PRU00335"/>
    </source>
</evidence>
<name>A0ABW3D429_9BACL</name>
<dbReference type="PROSITE" id="PS50977">
    <property type="entry name" value="HTH_TETR_2"/>
    <property type="match status" value="1"/>
</dbReference>
<dbReference type="InterPro" id="IPR036271">
    <property type="entry name" value="Tet_transcr_reg_TetR-rel_C_sf"/>
</dbReference>
<keyword evidence="5" id="KW-1185">Reference proteome</keyword>
<dbReference type="InterPro" id="IPR009057">
    <property type="entry name" value="Homeodomain-like_sf"/>
</dbReference>
<dbReference type="RefSeq" id="WP_379286067.1">
    <property type="nucleotide sequence ID" value="NZ_JBHTIU010000010.1"/>
</dbReference>
<feature type="DNA-binding region" description="H-T-H motif" evidence="2">
    <location>
        <begin position="32"/>
        <end position="51"/>
    </location>
</feature>
<dbReference type="Gene3D" id="1.10.357.10">
    <property type="entry name" value="Tetracycline Repressor, domain 2"/>
    <property type="match status" value="1"/>
</dbReference>
<reference evidence="5" key="1">
    <citation type="journal article" date="2019" name="Int. J. Syst. Evol. Microbiol.">
        <title>The Global Catalogue of Microorganisms (GCM) 10K type strain sequencing project: providing services to taxonomists for standard genome sequencing and annotation.</title>
        <authorList>
            <consortium name="The Broad Institute Genomics Platform"/>
            <consortium name="The Broad Institute Genome Sequencing Center for Infectious Disease"/>
            <person name="Wu L."/>
            <person name="Ma J."/>
        </authorList>
    </citation>
    <scope>NUCLEOTIDE SEQUENCE [LARGE SCALE GENOMIC DNA]</scope>
    <source>
        <strain evidence="5">CCUG 57263</strain>
    </source>
</reference>
<dbReference type="EMBL" id="JBHTIU010000010">
    <property type="protein sequence ID" value="MFD0868185.1"/>
    <property type="molecule type" value="Genomic_DNA"/>
</dbReference>
<protein>
    <submittedName>
        <fullName evidence="4">TetR/AcrR family transcriptional regulator</fullName>
    </submittedName>
</protein>
<comment type="caution">
    <text evidence="4">The sequence shown here is derived from an EMBL/GenBank/DDBJ whole genome shotgun (WGS) entry which is preliminary data.</text>
</comment>
<organism evidence="4 5">
    <name type="scientific">Paenibacillus residui</name>
    <dbReference type="NCBI Taxonomy" id="629724"/>
    <lineage>
        <taxon>Bacteria</taxon>
        <taxon>Bacillati</taxon>
        <taxon>Bacillota</taxon>
        <taxon>Bacilli</taxon>
        <taxon>Bacillales</taxon>
        <taxon>Paenibacillaceae</taxon>
        <taxon>Paenibacillus</taxon>
    </lineage>
</organism>
<dbReference type="SUPFAM" id="SSF46689">
    <property type="entry name" value="Homeodomain-like"/>
    <property type="match status" value="1"/>
</dbReference>
<evidence type="ECO:0000313" key="4">
    <source>
        <dbReference type="EMBL" id="MFD0868185.1"/>
    </source>
</evidence>
<dbReference type="Pfam" id="PF21303">
    <property type="entry name" value="TetR_C_39"/>
    <property type="match status" value="1"/>
</dbReference>
<dbReference type="PANTHER" id="PTHR43479:SF11">
    <property type="entry name" value="ACREF_ENVCD OPERON REPRESSOR-RELATED"/>
    <property type="match status" value="1"/>
</dbReference>
<dbReference type="PANTHER" id="PTHR43479">
    <property type="entry name" value="ACREF/ENVCD OPERON REPRESSOR-RELATED"/>
    <property type="match status" value="1"/>
</dbReference>
<keyword evidence="1 2" id="KW-0238">DNA-binding</keyword>
<proteinExistence type="predicted"/>
<sequence length="203" mass="23193">MARISKDPEVRRKEIVEAAMQLFREKGFAQTAVSDIVRKVGVAQGTFYYYFKSKEEIVFAIIQLSVSAQAEKIESIADNNRMTARDKLTKVLGEEIYSPSQYKMYLDFLHQENNALHHQKLIVAKIHAFAPMIAQILQQGTEEGQFQVEDPLEAAEFILTGMLFLFDQGIFQWTDSELRSKAKAMEKMIAKLLGVQLKLTKEP</sequence>